<dbReference type="InterPro" id="IPR000923">
    <property type="entry name" value="BlueCu_1"/>
</dbReference>
<dbReference type="Gene3D" id="2.60.40.420">
    <property type="entry name" value="Cupredoxins - blue copper proteins"/>
    <property type="match status" value="1"/>
</dbReference>
<keyword evidence="3" id="KW-1133">Transmembrane helix</keyword>
<feature type="domain" description="Blue (type 1) copper" evidence="4">
    <location>
        <begin position="76"/>
        <end position="153"/>
    </location>
</feature>
<accession>A0A075HNS2</accession>
<evidence type="ECO:0000256" key="1">
    <source>
        <dbReference type="ARBA" id="ARBA00022723"/>
    </source>
</evidence>
<dbReference type="InterPro" id="IPR052721">
    <property type="entry name" value="ET_Amicyanin"/>
</dbReference>
<dbReference type="GO" id="GO:0005507">
    <property type="term" value="F:copper ion binding"/>
    <property type="evidence" value="ECO:0007669"/>
    <property type="project" value="InterPro"/>
</dbReference>
<keyword evidence="1" id="KW-0479">Metal-binding</keyword>
<keyword evidence="3" id="KW-0472">Membrane</keyword>
<dbReference type="GO" id="GO:0009055">
    <property type="term" value="F:electron transfer activity"/>
    <property type="evidence" value="ECO:0007669"/>
    <property type="project" value="InterPro"/>
</dbReference>
<organism evidence="5">
    <name type="scientific">uncultured marine thaumarchaeote KM3_81_E07</name>
    <dbReference type="NCBI Taxonomy" id="1456300"/>
    <lineage>
        <taxon>Archaea</taxon>
        <taxon>Nitrososphaerota</taxon>
        <taxon>environmental samples</taxon>
    </lineage>
</organism>
<keyword evidence="2" id="KW-0186">Copper</keyword>
<evidence type="ECO:0000313" key="5">
    <source>
        <dbReference type="EMBL" id="AIF18066.1"/>
    </source>
</evidence>
<evidence type="ECO:0000259" key="4">
    <source>
        <dbReference type="Pfam" id="PF00127"/>
    </source>
</evidence>
<dbReference type="PANTHER" id="PTHR36507:SF1">
    <property type="entry name" value="BLL1555 PROTEIN"/>
    <property type="match status" value="1"/>
</dbReference>
<protein>
    <submittedName>
        <fullName evidence="5">Copper binding protein, plastocyanin/azurin family</fullName>
    </submittedName>
</protein>
<dbReference type="AlphaFoldDB" id="A0A075HNS2"/>
<dbReference type="EMBL" id="KF901101">
    <property type="protein sequence ID" value="AIF18066.1"/>
    <property type="molecule type" value="Genomic_DNA"/>
</dbReference>
<evidence type="ECO:0000256" key="2">
    <source>
        <dbReference type="ARBA" id="ARBA00023008"/>
    </source>
</evidence>
<keyword evidence="3" id="KW-0812">Transmembrane</keyword>
<sequence length="158" mass="17398">MSTVSGSQYGVGLITLLVAASIGIGYYQMFYLPEQLAKPDVDEHVLHPVKSTIIEMIVGSANADQQDNYVPKLVNLQLSIDNHVIWKNVDETAHTVTPDHRYTDGYSGDFGSTGVVKPGETYEFLFTEAPPNIPVTIAYHCDPHPWMTGTVVVSQARF</sequence>
<proteinExistence type="predicted"/>
<dbReference type="InterPro" id="IPR008972">
    <property type="entry name" value="Cupredoxin"/>
</dbReference>
<name>A0A075HNS2_9ARCH</name>
<dbReference type="SUPFAM" id="SSF49503">
    <property type="entry name" value="Cupredoxins"/>
    <property type="match status" value="1"/>
</dbReference>
<reference evidence="5" key="1">
    <citation type="journal article" date="2014" name="Genome Biol. Evol.">
        <title>Pangenome evidence for extensive interdomain horizontal transfer affecting lineage core and shell genes in uncultured planktonic thaumarchaeota and euryarchaeota.</title>
        <authorList>
            <person name="Deschamps P."/>
            <person name="Zivanovic Y."/>
            <person name="Moreira D."/>
            <person name="Rodriguez-Valera F."/>
            <person name="Lopez-Garcia P."/>
        </authorList>
    </citation>
    <scope>NUCLEOTIDE SEQUENCE</scope>
</reference>
<dbReference type="PANTHER" id="PTHR36507">
    <property type="entry name" value="BLL1555 PROTEIN"/>
    <property type="match status" value="1"/>
</dbReference>
<evidence type="ECO:0000256" key="3">
    <source>
        <dbReference type="SAM" id="Phobius"/>
    </source>
</evidence>
<feature type="transmembrane region" description="Helical" evidence="3">
    <location>
        <begin position="6"/>
        <end position="27"/>
    </location>
</feature>
<dbReference type="Pfam" id="PF00127">
    <property type="entry name" value="Copper-bind"/>
    <property type="match status" value="1"/>
</dbReference>